<reference evidence="3 4" key="1">
    <citation type="journal article" date="2019" name="Int. J. Syst. Evol. Microbiol.">
        <title>The Global Catalogue of Microorganisms (GCM) 10K type strain sequencing project: providing services to taxonomists for standard genome sequencing and annotation.</title>
        <authorList>
            <consortium name="The Broad Institute Genomics Platform"/>
            <consortium name="The Broad Institute Genome Sequencing Center for Infectious Disease"/>
            <person name="Wu L."/>
            <person name="Ma J."/>
        </authorList>
    </citation>
    <scope>NUCLEOTIDE SEQUENCE [LARGE SCALE GENOMIC DNA]</scope>
    <source>
        <strain evidence="3 4">JCM 14304</strain>
    </source>
</reference>
<evidence type="ECO:0008006" key="5">
    <source>
        <dbReference type="Google" id="ProtNLM"/>
    </source>
</evidence>
<comment type="caution">
    <text evidence="3">The sequence shown here is derived from an EMBL/GenBank/DDBJ whole genome shotgun (WGS) entry which is preliminary data.</text>
</comment>
<accession>A0ABN2D3X0</accession>
<sequence>MPDRGAAELYSTTWSDAFPWLARSTSQNAADLGSMLQIAIAESDLGTRRLIVDSAVAFAVDRLKEWPLGEVFPLLPLDVSIEELNLPVRAYNCLSRAKRLTTRDMVDLSLNEFLKYRNAGIETATAILRALADRSTWPEQSRNSANIETAAPSRWADDLVRDIEALARWNHLIGQIDRGVLAPLTLGAPKEVVAAHDRLVALSAADVLPGPVSTVANVLEEEILGMDERHRTILTRRLFAWDVVTLDVLGREFGVSRERVRQLESKARDKLRELVAEGTRVGQIVALMRSQIRGVRPLTEVLAEVPALGDVVGSVGQPAWRIIDILDDTYEIANGWCAEPSLEAAKRETGIYLDELADEYGVVRLADVGLVDTEERGTLPWLTDWLTHIGYEVRGGSVLLRTTSVGDVAAAVLSIEGGPLTLETLFERVGRGSIGNLRNQLNSDRRFHKVDIEHWALTSWGLDSYTNIRAEIGKLIEQAGGELGLAVIVDSLVGRFGVSASSVNVYAGSAPYELRNGMVRAQSVRVVGGKNPAKVQGYYCRGDDWLYRTTVTHDHLRGSGWSASTAVATLVGLSQGEHTELPTRLGPQKFSWRNHQPAFGSIKRLLDADRLGVGDEIFLIFRGDGTFDVQKLPDMPEDSLSQALRLVGADMSLEGQDAIDALALAIKHPAGSDLSTVAAGYKAKRDQVIRDLLVGGEPD</sequence>
<dbReference type="Pfam" id="PF03118">
    <property type="entry name" value="RNA_pol_A_CTD"/>
    <property type="match status" value="1"/>
</dbReference>
<dbReference type="Proteomes" id="UP001500190">
    <property type="component" value="Unassembled WGS sequence"/>
</dbReference>
<gene>
    <name evidence="3" type="ORF">GCM10009742_08350</name>
</gene>
<organism evidence="3 4">
    <name type="scientific">Kribbella karoonensis</name>
    <dbReference type="NCBI Taxonomy" id="324851"/>
    <lineage>
        <taxon>Bacteria</taxon>
        <taxon>Bacillati</taxon>
        <taxon>Actinomycetota</taxon>
        <taxon>Actinomycetes</taxon>
        <taxon>Propionibacteriales</taxon>
        <taxon>Kribbellaceae</taxon>
        <taxon>Kribbella</taxon>
    </lineage>
</organism>
<dbReference type="InterPro" id="IPR036388">
    <property type="entry name" value="WH-like_DNA-bd_sf"/>
</dbReference>
<protein>
    <recommendedName>
        <fullName evidence="5">Sigma-70-like protein</fullName>
    </recommendedName>
</protein>
<dbReference type="CDD" id="cd06171">
    <property type="entry name" value="Sigma70_r4"/>
    <property type="match status" value="1"/>
</dbReference>
<dbReference type="InterPro" id="IPR011260">
    <property type="entry name" value="RNAP_asu_C"/>
</dbReference>
<dbReference type="InterPro" id="IPR007630">
    <property type="entry name" value="RNA_pol_sigma70_r4"/>
</dbReference>
<dbReference type="SUPFAM" id="SSF47789">
    <property type="entry name" value="C-terminal domain of RNA polymerase alpha subunit"/>
    <property type="match status" value="1"/>
</dbReference>
<dbReference type="SUPFAM" id="SSF88659">
    <property type="entry name" value="Sigma3 and sigma4 domains of RNA polymerase sigma factors"/>
    <property type="match status" value="1"/>
</dbReference>
<dbReference type="InterPro" id="IPR000943">
    <property type="entry name" value="RNA_pol_sigma70"/>
</dbReference>
<evidence type="ECO:0000313" key="3">
    <source>
        <dbReference type="EMBL" id="GAA1568577.1"/>
    </source>
</evidence>
<dbReference type="Gene3D" id="1.10.150.20">
    <property type="entry name" value="5' to 3' exonuclease, C-terminal subdomain"/>
    <property type="match status" value="1"/>
</dbReference>
<dbReference type="PRINTS" id="PR00046">
    <property type="entry name" value="SIGMA70FCT"/>
</dbReference>
<dbReference type="Pfam" id="PF04545">
    <property type="entry name" value="Sigma70_r4"/>
    <property type="match status" value="1"/>
</dbReference>
<evidence type="ECO:0000313" key="4">
    <source>
        <dbReference type="Proteomes" id="UP001500190"/>
    </source>
</evidence>
<evidence type="ECO:0000259" key="2">
    <source>
        <dbReference type="Pfam" id="PF04545"/>
    </source>
</evidence>
<dbReference type="Gene3D" id="1.10.10.10">
    <property type="entry name" value="Winged helix-like DNA-binding domain superfamily/Winged helix DNA-binding domain"/>
    <property type="match status" value="1"/>
</dbReference>
<name>A0ABN2D3X0_9ACTN</name>
<proteinExistence type="predicted"/>
<feature type="domain" description="RNA polymerase alpha subunit C-terminal" evidence="1">
    <location>
        <begin position="77"/>
        <end position="132"/>
    </location>
</feature>
<feature type="domain" description="RNA polymerase sigma-70 region 4" evidence="2">
    <location>
        <begin position="226"/>
        <end position="273"/>
    </location>
</feature>
<keyword evidence="4" id="KW-1185">Reference proteome</keyword>
<dbReference type="InterPro" id="IPR013324">
    <property type="entry name" value="RNA_pol_sigma_r3/r4-like"/>
</dbReference>
<evidence type="ECO:0000259" key="1">
    <source>
        <dbReference type="Pfam" id="PF03118"/>
    </source>
</evidence>
<dbReference type="EMBL" id="BAAAND010000001">
    <property type="protein sequence ID" value="GAA1568577.1"/>
    <property type="molecule type" value="Genomic_DNA"/>
</dbReference>